<keyword evidence="2" id="KW-1185">Reference proteome</keyword>
<sequence>MNGGCRHGRGSQPDQVGYFLGQAGCRLERLPNLTEDDLGIPELVMMMATDLADLDHHEGTITLIANAVNWDGSPERLDEAYDDAVARPTRLVPWSNSIKRFLTAGRAVSMI</sequence>
<dbReference type="EMBL" id="JBHTIS010002717">
    <property type="protein sequence ID" value="MFD1050263.1"/>
    <property type="molecule type" value="Genomic_DNA"/>
</dbReference>
<dbReference type="Proteomes" id="UP001597045">
    <property type="component" value="Unassembled WGS sequence"/>
</dbReference>
<organism evidence="1 2">
    <name type="scientific">Kibdelosporangium lantanae</name>
    <dbReference type="NCBI Taxonomy" id="1497396"/>
    <lineage>
        <taxon>Bacteria</taxon>
        <taxon>Bacillati</taxon>
        <taxon>Actinomycetota</taxon>
        <taxon>Actinomycetes</taxon>
        <taxon>Pseudonocardiales</taxon>
        <taxon>Pseudonocardiaceae</taxon>
        <taxon>Kibdelosporangium</taxon>
    </lineage>
</organism>
<protein>
    <submittedName>
        <fullName evidence="1">Uncharacterized protein</fullName>
    </submittedName>
</protein>
<evidence type="ECO:0000313" key="2">
    <source>
        <dbReference type="Proteomes" id="UP001597045"/>
    </source>
</evidence>
<comment type="caution">
    <text evidence="1">The sequence shown here is derived from an EMBL/GenBank/DDBJ whole genome shotgun (WGS) entry which is preliminary data.</text>
</comment>
<name>A0ABW3MJG5_9PSEU</name>
<feature type="non-terminal residue" evidence="1">
    <location>
        <position position="111"/>
    </location>
</feature>
<gene>
    <name evidence="1" type="ORF">ACFQ1S_34440</name>
</gene>
<accession>A0ABW3MJG5</accession>
<dbReference type="Gene3D" id="3.60.120.10">
    <property type="entry name" value="Anthranilate synthase"/>
    <property type="match status" value="1"/>
</dbReference>
<evidence type="ECO:0000313" key="1">
    <source>
        <dbReference type="EMBL" id="MFD1050263.1"/>
    </source>
</evidence>
<reference evidence="2" key="1">
    <citation type="journal article" date="2019" name="Int. J. Syst. Evol. Microbiol.">
        <title>The Global Catalogue of Microorganisms (GCM) 10K type strain sequencing project: providing services to taxonomists for standard genome sequencing and annotation.</title>
        <authorList>
            <consortium name="The Broad Institute Genomics Platform"/>
            <consortium name="The Broad Institute Genome Sequencing Center for Infectious Disease"/>
            <person name="Wu L."/>
            <person name="Ma J."/>
        </authorList>
    </citation>
    <scope>NUCLEOTIDE SEQUENCE [LARGE SCALE GENOMIC DNA]</scope>
    <source>
        <strain evidence="2">JCM 31486</strain>
    </source>
</reference>
<dbReference type="InterPro" id="IPR005801">
    <property type="entry name" value="ADC_synthase"/>
</dbReference>
<proteinExistence type="predicted"/>